<feature type="region of interest" description="Disordered" evidence="1">
    <location>
        <begin position="141"/>
        <end position="167"/>
    </location>
</feature>
<evidence type="ECO:0000256" key="1">
    <source>
        <dbReference type="SAM" id="MobiDB-lite"/>
    </source>
</evidence>
<dbReference type="Gene3D" id="3.80.10.10">
    <property type="entry name" value="Ribonuclease Inhibitor"/>
    <property type="match status" value="1"/>
</dbReference>
<keyword evidence="3" id="KW-1185">Reference proteome</keyword>
<protein>
    <submittedName>
        <fullName evidence="2">Uncharacterized protein</fullName>
    </submittedName>
</protein>
<proteinExistence type="predicted"/>
<reference evidence="2 3" key="1">
    <citation type="submission" date="2021-06" db="EMBL/GenBank/DDBJ databases">
        <title>Caerostris extrusa draft genome.</title>
        <authorList>
            <person name="Kono N."/>
            <person name="Arakawa K."/>
        </authorList>
    </citation>
    <scope>NUCLEOTIDE SEQUENCE [LARGE SCALE GENOMIC DNA]</scope>
</reference>
<evidence type="ECO:0000313" key="3">
    <source>
        <dbReference type="Proteomes" id="UP001054945"/>
    </source>
</evidence>
<dbReference type="InterPro" id="IPR032675">
    <property type="entry name" value="LRR_dom_sf"/>
</dbReference>
<feature type="compositionally biased region" description="Basic and acidic residues" evidence="1">
    <location>
        <begin position="327"/>
        <end position="339"/>
    </location>
</feature>
<gene>
    <name evidence="2" type="ORF">CEXT_628241</name>
</gene>
<accession>A0AAV4VQT7</accession>
<feature type="region of interest" description="Disordered" evidence="1">
    <location>
        <begin position="296"/>
        <end position="348"/>
    </location>
</feature>
<evidence type="ECO:0000313" key="2">
    <source>
        <dbReference type="EMBL" id="GIY71745.1"/>
    </source>
</evidence>
<organism evidence="2 3">
    <name type="scientific">Caerostris extrusa</name>
    <name type="common">Bark spider</name>
    <name type="synonym">Caerostris bankana</name>
    <dbReference type="NCBI Taxonomy" id="172846"/>
    <lineage>
        <taxon>Eukaryota</taxon>
        <taxon>Metazoa</taxon>
        <taxon>Ecdysozoa</taxon>
        <taxon>Arthropoda</taxon>
        <taxon>Chelicerata</taxon>
        <taxon>Arachnida</taxon>
        <taxon>Araneae</taxon>
        <taxon>Araneomorphae</taxon>
        <taxon>Entelegynae</taxon>
        <taxon>Araneoidea</taxon>
        <taxon>Araneidae</taxon>
        <taxon>Caerostris</taxon>
    </lineage>
</organism>
<feature type="region of interest" description="Disordered" evidence="1">
    <location>
        <begin position="228"/>
        <end position="283"/>
    </location>
</feature>
<sequence length="364" mass="39969">MSAKSANLAIFRQALNCKPRLSESNLAVNAEKFHLRGDLFARKIRDTTRKSDYRTKLMSLVIEDEVAGLDLTNNELESMEGARLPEGMRHLLLANNRLRVLPPGLLDSLGELGRVTLSGNPGPGIAAPSASRSAGCQRHQVRTGRDGGCSREGRLVPHGFRPLSGQPRSLRHTRFRGSWFLLVGGRREDRLDAVPDAREGVALLARGALREGEGPGRGQGVRRLRLLQPQGPGRRHSGAHPTDRGQGPRREAVHPLQALPARGTHPTQHRARHPSVEEDGPRALQELSGQRVVHVRVQSGPHRSSQEPLEPHHYHQNGRSSQGQGAARRDPGLSYEHHLPHVGKSTFGTPYSTPFPDLSTLRIT</sequence>
<name>A0AAV4VQT7_CAEEX</name>
<dbReference type="Proteomes" id="UP001054945">
    <property type="component" value="Unassembled WGS sequence"/>
</dbReference>
<feature type="compositionally biased region" description="Basic and acidic residues" evidence="1">
    <location>
        <begin position="143"/>
        <end position="155"/>
    </location>
</feature>
<comment type="caution">
    <text evidence="2">The sequence shown here is derived from an EMBL/GenBank/DDBJ whole genome shotgun (WGS) entry which is preliminary data.</text>
</comment>
<dbReference type="SUPFAM" id="SSF52058">
    <property type="entry name" value="L domain-like"/>
    <property type="match status" value="1"/>
</dbReference>
<dbReference type="EMBL" id="BPLR01014849">
    <property type="protein sequence ID" value="GIY71745.1"/>
    <property type="molecule type" value="Genomic_DNA"/>
</dbReference>
<dbReference type="AlphaFoldDB" id="A0AAV4VQT7"/>
<feature type="compositionally biased region" description="Basic and acidic residues" evidence="1">
    <location>
        <begin position="241"/>
        <end position="253"/>
    </location>
</feature>